<keyword evidence="4" id="KW-0378">Hydrolase</keyword>
<feature type="binding site" evidence="6">
    <location>
        <begin position="111"/>
        <end position="115"/>
    </location>
    <ligand>
        <name>AMP</name>
        <dbReference type="ChEBI" id="CHEBI:456215"/>
    </ligand>
</feature>
<dbReference type="InterPro" id="IPR003607">
    <property type="entry name" value="HD/PDEase_dom"/>
</dbReference>
<dbReference type="Gene3D" id="1.10.1300.10">
    <property type="entry name" value="3'5'-cyclic nucleotide phosphodiesterase, catalytic domain"/>
    <property type="match status" value="1"/>
</dbReference>
<dbReference type="GO" id="GO:0004114">
    <property type="term" value="F:3',5'-cyclic-nucleotide phosphodiesterase activity"/>
    <property type="evidence" value="ECO:0007669"/>
    <property type="project" value="InterPro"/>
</dbReference>
<dbReference type="InterPro" id="IPR002073">
    <property type="entry name" value="PDEase_catalytic_dom"/>
</dbReference>
<dbReference type="Proteomes" id="UP000762676">
    <property type="component" value="Unassembled WGS sequence"/>
</dbReference>
<feature type="domain" description="PDEase" evidence="8">
    <location>
        <begin position="32"/>
        <end position="358"/>
    </location>
</feature>
<evidence type="ECO:0000256" key="6">
    <source>
        <dbReference type="PIRSR" id="PIRSR623088-2"/>
    </source>
</evidence>
<reference evidence="9 10" key="1">
    <citation type="journal article" date="2021" name="Elife">
        <title>Chloroplast acquisition without the gene transfer in kleptoplastic sea slugs, Plakobranchus ocellatus.</title>
        <authorList>
            <person name="Maeda T."/>
            <person name="Takahashi S."/>
            <person name="Yoshida T."/>
            <person name="Shimamura S."/>
            <person name="Takaki Y."/>
            <person name="Nagai Y."/>
            <person name="Toyoda A."/>
            <person name="Suzuki Y."/>
            <person name="Arimoto A."/>
            <person name="Ishii H."/>
            <person name="Satoh N."/>
            <person name="Nishiyama T."/>
            <person name="Hasebe M."/>
            <person name="Maruyama T."/>
            <person name="Minagawa J."/>
            <person name="Obokata J."/>
            <person name="Shigenobu S."/>
        </authorList>
    </citation>
    <scope>NUCLEOTIDE SEQUENCE [LARGE SCALE GENOMIC DNA]</scope>
</reference>
<evidence type="ECO:0000256" key="2">
    <source>
        <dbReference type="ARBA" id="ARBA00022535"/>
    </source>
</evidence>
<dbReference type="SUPFAM" id="SSF109604">
    <property type="entry name" value="HD-domain/PDEase-like"/>
    <property type="match status" value="1"/>
</dbReference>
<dbReference type="PANTHER" id="PTHR11347">
    <property type="entry name" value="CYCLIC NUCLEOTIDE PHOSPHODIESTERASE"/>
    <property type="match status" value="1"/>
</dbReference>
<dbReference type="GO" id="GO:0007165">
    <property type="term" value="P:signal transduction"/>
    <property type="evidence" value="ECO:0007669"/>
    <property type="project" value="InterPro"/>
</dbReference>
<dbReference type="EMBL" id="BMAT01004760">
    <property type="protein sequence ID" value="GFR79680.1"/>
    <property type="molecule type" value="Genomic_DNA"/>
</dbReference>
<dbReference type="PROSITE" id="PS00126">
    <property type="entry name" value="PDEASE_I_1"/>
    <property type="match status" value="1"/>
</dbReference>
<dbReference type="InterPro" id="IPR036971">
    <property type="entry name" value="PDEase_catalytic_dom_sf"/>
</dbReference>
<dbReference type="PRINTS" id="PR00387">
    <property type="entry name" value="PDIESTERASE1"/>
</dbReference>
<dbReference type="Pfam" id="PF00233">
    <property type="entry name" value="PDEase_I"/>
    <property type="match status" value="1"/>
</dbReference>
<evidence type="ECO:0000259" key="8">
    <source>
        <dbReference type="PROSITE" id="PS51845"/>
    </source>
</evidence>
<dbReference type="InterPro" id="IPR023174">
    <property type="entry name" value="PDEase_CS"/>
</dbReference>
<evidence type="ECO:0000256" key="5">
    <source>
        <dbReference type="PIRSR" id="PIRSR623088-1"/>
    </source>
</evidence>
<protein>
    <submittedName>
        <fullName evidence="9">cGMP-dependent 3',5'-cyclic phosphodiesterase-like</fullName>
    </submittedName>
</protein>
<evidence type="ECO:0000313" key="9">
    <source>
        <dbReference type="EMBL" id="GFR79680.1"/>
    </source>
</evidence>
<dbReference type="PROSITE" id="PS51845">
    <property type="entry name" value="PDEASE_I_2"/>
    <property type="match status" value="1"/>
</dbReference>
<sequence>MERRRSSRALEARLADVFPTEMELRRKESLQVPTEEVSSMAMMKIPSIETFGPNFDSFDFAPRTVPESQTVMSCLSMFEDLGFISRWRVKSDTLVRFLLMVKKGYRNPPYHNWMHAYAVTHFCYLLIKNLHLHNYLEDIELLALFVSCMCHDIDHRGTTNSFQVQSQSVLAALYSSEGSVMERHHLAQSMCILNTEGSNLFENLSSKEYQTVLDLMRDIILATDLAHHLRTVKEQEELANSGAYNKNDPRHKHILLCLLMTACDLSDQTKNWHNTKYIAALVYQEFFSQGDLEKALGKNPLEMMDRERACIPELQISFLDNIAAPVYKILAAFFKEAATPARNVEENRKHWVHIGQLLKRHGNPTQAMSVEQIISIEEEEESPPNSGGQVNGR</sequence>
<feature type="binding site" evidence="7">
    <location>
        <position position="152"/>
    </location>
    <ligand>
        <name>Zn(2+)</name>
        <dbReference type="ChEBI" id="CHEBI:29105"/>
        <label>2</label>
    </ligand>
</feature>
<feature type="binding site" evidence="6">
    <location>
        <position position="315"/>
    </location>
    <ligand>
        <name>AMP</name>
        <dbReference type="ChEBI" id="CHEBI:456215"/>
    </ligand>
</feature>
<gene>
    <name evidence="9" type="ORF">ElyMa_002293800</name>
</gene>
<feature type="binding site" evidence="7">
    <location>
        <position position="115"/>
    </location>
    <ligand>
        <name>Zn(2+)</name>
        <dbReference type="ChEBI" id="CHEBI:29105"/>
        <label>1</label>
    </ligand>
</feature>
<accession>A0AAV4G3R6</accession>
<dbReference type="CDD" id="cd00077">
    <property type="entry name" value="HDc"/>
    <property type="match status" value="1"/>
</dbReference>
<evidence type="ECO:0000256" key="4">
    <source>
        <dbReference type="ARBA" id="ARBA00022801"/>
    </source>
</evidence>
<dbReference type="InterPro" id="IPR023088">
    <property type="entry name" value="PDEase"/>
</dbReference>
<evidence type="ECO:0000256" key="7">
    <source>
        <dbReference type="PIRSR" id="PIRSR623088-3"/>
    </source>
</evidence>
<keyword evidence="2" id="KW-0140">cGMP</keyword>
<keyword evidence="3 7" id="KW-0479">Metal-binding</keyword>
<organism evidence="9 10">
    <name type="scientific">Elysia marginata</name>
    <dbReference type="NCBI Taxonomy" id="1093978"/>
    <lineage>
        <taxon>Eukaryota</taxon>
        <taxon>Metazoa</taxon>
        <taxon>Spiralia</taxon>
        <taxon>Lophotrochozoa</taxon>
        <taxon>Mollusca</taxon>
        <taxon>Gastropoda</taxon>
        <taxon>Heterobranchia</taxon>
        <taxon>Euthyneura</taxon>
        <taxon>Panpulmonata</taxon>
        <taxon>Sacoglossa</taxon>
        <taxon>Placobranchoidea</taxon>
        <taxon>Plakobranchidae</taxon>
        <taxon>Elysia</taxon>
    </lineage>
</organism>
<evidence type="ECO:0000313" key="10">
    <source>
        <dbReference type="Proteomes" id="UP000762676"/>
    </source>
</evidence>
<keyword evidence="10" id="KW-1185">Reference proteome</keyword>
<feature type="binding site" evidence="6">
    <location>
        <position position="152"/>
    </location>
    <ligand>
        <name>AMP</name>
        <dbReference type="ChEBI" id="CHEBI:456215"/>
    </ligand>
</feature>
<feature type="binding site" evidence="7">
    <location>
        <position position="152"/>
    </location>
    <ligand>
        <name>Zn(2+)</name>
        <dbReference type="ChEBI" id="CHEBI:29105"/>
        <label>1</label>
    </ligand>
</feature>
<dbReference type="GO" id="GO:0046872">
    <property type="term" value="F:metal ion binding"/>
    <property type="evidence" value="ECO:0007669"/>
    <property type="project" value="UniProtKB-KW"/>
</dbReference>
<comment type="similarity">
    <text evidence="1">Belongs to the cyclic nucleotide phosphodiesterase family.</text>
</comment>
<comment type="caution">
    <text evidence="9">The sequence shown here is derived from an EMBL/GenBank/DDBJ whole genome shotgun (WGS) entry which is preliminary data.</text>
</comment>
<dbReference type="FunFam" id="1.10.1300.10:FF:000003">
    <property type="entry name" value="Phosphodiesterase"/>
    <property type="match status" value="1"/>
</dbReference>
<evidence type="ECO:0000256" key="1">
    <source>
        <dbReference type="ARBA" id="ARBA00007648"/>
    </source>
</evidence>
<feature type="binding site" evidence="7">
    <location>
        <position position="151"/>
    </location>
    <ligand>
        <name>Zn(2+)</name>
        <dbReference type="ChEBI" id="CHEBI:29105"/>
        <label>1</label>
    </ligand>
</feature>
<feature type="binding site" evidence="7">
    <location>
        <position position="264"/>
    </location>
    <ligand>
        <name>Zn(2+)</name>
        <dbReference type="ChEBI" id="CHEBI:29105"/>
        <label>1</label>
    </ligand>
</feature>
<proteinExistence type="inferred from homology"/>
<feature type="binding site" evidence="6">
    <location>
        <position position="264"/>
    </location>
    <ligand>
        <name>AMP</name>
        <dbReference type="ChEBI" id="CHEBI:456215"/>
    </ligand>
</feature>
<name>A0AAV4G3R6_9GAST</name>
<feature type="active site" description="Proton donor" evidence="5">
    <location>
        <position position="111"/>
    </location>
</feature>
<dbReference type="AlphaFoldDB" id="A0AAV4G3R6"/>
<evidence type="ECO:0000256" key="3">
    <source>
        <dbReference type="ARBA" id="ARBA00022723"/>
    </source>
</evidence>
<dbReference type="SMART" id="SM00471">
    <property type="entry name" value="HDc"/>
    <property type="match status" value="1"/>
</dbReference>